<feature type="transmembrane region" description="Helical" evidence="1">
    <location>
        <begin position="6"/>
        <end position="28"/>
    </location>
</feature>
<evidence type="ECO:0000256" key="1">
    <source>
        <dbReference type="SAM" id="Phobius"/>
    </source>
</evidence>
<evidence type="ECO:0000313" key="2">
    <source>
        <dbReference type="EMBL" id="KKQ38105.1"/>
    </source>
</evidence>
<evidence type="ECO:0008006" key="4">
    <source>
        <dbReference type="Google" id="ProtNLM"/>
    </source>
</evidence>
<proteinExistence type="predicted"/>
<dbReference type="AlphaFoldDB" id="A0A0G0HHW8"/>
<organism evidence="2 3">
    <name type="scientific">Candidatus Woesebacteria bacterium GW2011_GWA1_37_7</name>
    <dbReference type="NCBI Taxonomy" id="1618545"/>
    <lineage>
        <taxon>Bacteria</taxon>
        <taxon>Candidatus Woeseibacteriota</taxon>
    </lineage>
</organism>
<name>A0A0G0HHW8_9BACT</name>
<feature type="transmembrane region" description="Helical" evidence="1">
    <location>
        <begin position="104"/>
        <end position="132"/>
    </location>
</feature>
<gene>
    <name evidence="2" type="ORF">US53_C0001G0010</name>
</gene>
<sequence>MSNISPNFILQEMIHGIFAIPFAYIIFIKTRSLKSALFVILLTYLLDLDHLLDYFLYFGFKFNVFDFISASYFLNTKRAIVPFHAWEWTLLLFPLSYRKGWRSVFTILLFALIPHLIYDSLVVGSFVFYSIIYRGLKGFVNIN</sequence>
<evidence type="ECO:0000313" key="3">
    <source>
        <dbReference type="Proteomes" id="UP000034591"/>
    </source>
</evidence>
<keyword evidence="1" id="KW-1133">Transmembrane helix</keyword>
<reference evidence="2 3" key="1">
    <citation type="journal article" date="2015" name="Nature">
        <title>rRNA introns, odd ribosomes, and small enigmatic genomes across a large radiation of phyla.</title>
        <authorList>
            <person name="Brown C.T."/>
            <person name="Hug L.A."/>
            <person name="Thomas B.C."/>
            <person name="Sharon I."/>
            <person name="Castelle C.J."/>
            <person name="Singh A."/>
            <person name="Wilkins M.J."/>
            <person name="Williams K.H."/>
            <person name="Banfield J.F."/>
        </authorList>
    </citation>
    <scope>NUCLEOTIDE SEQUENCE [LARGE SCALE GENOMIC DNA]</scope>
</reference>
<feature type="transmembrane region" description="Helical" evidence="1">
    <location>
        <begin position="35"/>
        <end position="59"/>
    </location>
</feature>
<accession>A0A0G0HHW8</accession>
<keyword evidence="1" id="KW-0812">Transmembrane</keyword>
<comment type="caution">
    <text evidence="2">The sequence shown here is derived from an EMBL/GenBank/DDBJ whole genome shotgun (WGS) entry which is preliminary data.</text>
</comment>
<dbReference type="STRING" id="1618545.US53_C0001G0010"/>
<dbReference type="Proteomes" id="UP000034591">
    <property type="component" value="Unassembled WGS sequence"/>
</dbReference>
<dbReference type="EMBL" id="LBTI01000001">
    <property type="protein sequence ID" value="KKQ38105.1"/>
    <property type="molecule type" value="Genomic_DNA"/>
</dbReference>
<protein>
    <recommendedName>
        <fullName evidence="4">Metal-dependent hydrolase</fullName>
    </recommendedName>
</protein>
<keyword evidence="1" id="KW-0472">Membrane</keyword>